<evidence type="ECO:0000313" key="4">
    <source>
        <dbReference type="Proteomes" id="UP000582974"/>
    </source>
</evidence>
<dbReference type="EMBL" id="JACCKD010000002">
    <property type="protein sequence ID" value="MBA0124909.1"/>
    <property type="molecule type" value="Genomic_DNA"/>
</dbReference>
<feature type="region of interest" description="Disordered" evidence="1">
    <location>
        <begin position="61"/>
        <end position="113"/>
    </location>
</feature>
<dbReference type="RefSeq" id="WP_180891783.1">
    <property type="nucleotide sequence ID" value="NZ_JACCKD010000002.1"/>
</dbReference>
<sequence length="113" mass="12448">MTRREDRLPIPDFDELPLTSVQHRIRALERDELNTLLAHEHAHANRVPVLELLRARLEQLAQGGETSGGNPSAHSERPTDTRAGSAVSPDAAAEKSGPLRHGRVSRTPGRDRP</sequence>
<evidence type="ECO:0000313" key="3">
    <source>
        <dbReference type="EMBL" id="MBA0124909.1"/>
    </source>
</evidence>
<dbReference type="AlphaFoldDB" id="A0A838A8S5"/>
<evidence type="ECO:0000259" key="2">
    <source>
        <dbReference type="Pfam" id="PF26450"/>
    </source>
</evidence>
<protein>
    <recommendedName>
        <fullName evidence="2">DUF8129 domain-containing protein</fullName>
    </recommendedName>
</protein>
<dbReference type="Proteomes" id="UP000582974">
    <property type="component" value="Unassembled WGS sequence"/>
</dbReference>
<evidence type="ECO:0000256" key="1">
    <source>
        <dbReference type="SAM" id="MobiDB-lite"/>
    </source>
</evidence>
<comment type="caution">
    <text evidence="3">The sequence shown here is derived from an EMBL/GenBank/DDBJ whole genome shotgun (WGS) entry which is preliminary data.</text>
</comment>
<organism evidence="3 4">
    <name type="scientific">Haloechinothrix aidingensis</name>
    <dbReference type="NCBI Taxonomy" id="2752311"/>
    <lineage>
        <taxon>Bacteria</taxon>
        <taxon>Bacillati</taxon>
        <taxon>Actinomycetota</taxon>
        <taxon>Actinomycetes</taxon>
        <taxon>Pseudonocardiales</taxon>
        <taxon>Pseudonocardiaceae</taxon>
        <taxon>Haloechinothrix</taxon>
    </lineage>
</organism>
<accession>A0A838A8S5</accession>
<gene>
    <name evidence="3" type="ORF">H0B56_05075</name>
</gene>
<dbReference type="Pfam" id="PF26450">
    <property type="entry name" value="DUF8129"/>
    <property type="match status" value="1"/>
</dbReference>
<keyword evidence="4" id="KW-1185">Reference proteome</keyword>
<reference evidence="3 4" key="1">
    <citation type="submission" date="2020-07" db="EMBL/GenBank/DDBJ databases">
        <title>Genome of Haloechinothrix sp.</title>
        <authorList>
            <person name="Tang S.-K."/>
            <person name="Yang L."/>
            <person name="Zhu W.-Y."/>
        </authorList>
    </citation>
    <scope>NUCLEOTIDE SEQUENCE [LARGE SCALE GENOMIC DNA]</scope>
    <source>
        <strain evidence="3 4">YIM 98757</strain>
    </source>
</reference>
<name>A0A838A8S5_9PSEU</name>
<dbReference type="InterPro" id="IPR058442">
    <property type="entry name" value="DUF8129"/>
</dbReference>
<proteinExistence type="predicted"/>
<feature type="domain" description="DUF8129" evidence="2">
    <location>
        <begin position="5"/>
        <end position="61"/>
    </location>
</feature>